<feature type="binding site" description="axial binding residue" evidence="15">
    <location>
        <position position="46"/>
    </location>
    <ligand>
        <name>heme</name>
        <dbReference type="ChEBI" id="CHEBI:30413"/>
    </ligand>
    <ligandPart>
        <name>Fe</name>
        <dbReference type="ChEBI" id="CHEBI:18248"/>
    </ligandPart>
</feature>
<keyword evidence="5" id="KW-0964">Secreted</keyword>
<dbReference type="InParanoid" id="W3WQV7"/>
<feature type="disulfide bond" evidence="15">
    <location>
        <begin position="51"/>
        <end position="84"/>
    </location>
</feature>
<evidence type="ECO:0000256" key="6">
    <source>
        <dbReference type="ARBA" id="ARBA00022617"/>
    </source>
</evidence>
<evidence type="ECO:0000256" key="1">
    <source>
        <dbReference type="ARBA" id="ARBA00004609"/>
    </source>
</evidence>
<keyword evidence="10 15" id="KW-0408">Iron</keyword>
<dbReference type="eggNOG" id="ENOG502SFDE">
    <property type="taxonomic scope" value="Eukaryota"/>
</dbReference>
<dbReference type="GO" id="GO:0046872">
    <property type="term" value="F:metal ion binding"/>
    <property type="evidence" value="ECO:0007669"/>
    <property type="project" value="UniProtKB-UniRule"/>
</dbReference>
<dbReference type="EMBL" id="KI912118">
    <property type="protein sequence ID" value="ETS75552.1"/>
    <property type="molecule type" value="Genomic_DNA"/>
</dbReference>
<keyword evidence="13" id="KW-0325">Glycoprotein</keyword>
<dbReference type="GO" id="GO:0098552">
    <property type="term" value="C:side of membrane"/>
    <property type="evidence" value="ECO:0007669"/>
    <property type="project" value="UniProtKB-KW"/>
</dbReference>
<evidence type="ECO:0000256" key="5">
    <source>
        <dbReference type="ARBA" id="ARBA00022525"/>
    </source>
</evidence>
<keyword evidence="4" id="KW-1003">Cell membrane</keyword>
<comment type="similarity">
    <text evidence="3">Belongs to the RBT5 family.</text>
</comment>
<organism evidence="18 19">
    <name type="scientific">Pestalotiopsis fici (strain W106-1 / CGMCC3.15140)</name>
    <dbReference type="NCBI Taxonomy" id="1229662"/>
    <lineage>
        <taxon>Eukaryota</taxon>
        <taxon>Fungi</taxon>
        <taxon>Dikarya</taxon>
        <taxon>Ascomycota</taxon>
        <taxon>Pezizomycotina</taxon>
        <taxon>Sordariomycetes</taxon>
        <taxon>Xylariomycetidae</taxon>
        <taxon>Amphisphaeriales</taxon>
        <taxon>Sporocadaceae</taxon>
        <taxon>Pestalotiopsis</taxon>
    </lineage>
</organism>
<evidence type="ECO:0000256" key="11">
    <source>
        <dbReference type="ARBA" id="ARBA00023136"/>
    </source>
</evidence>
<dbReference type="GO" id="GO:0005576">
    <property type="term" value="C:extracellular region"/>
    <property type="evidence" value="ECO:0007669"/>
    <property type="project" value="UniProtKB-SubCell"/>
</dbReference>
<evidence type="ECO:0000256" key="10">
    <source>
        <dbReference type="ARBA" id="ARBA00023004"/>
    </source>
</evidence>
<comment type="caution">
    <text evidence="15">Lacks conserved residue(s) required for the propagation of feature annotation.</text>
</comment>
<dbReference type="AlphaFoldDB" id="W3WQV7"/>
<dbReference type="GeneID" id="19277509"/>
<dbReference type="SMART" id="SM00747">
    <property type="entry name" value="CFEM"/>
    <property type="match status" value="1"/>
</dbReference>
<dbReference type="PROSITE" id="PS52012">
    <property type="entry name" value="CFEM"/>
    <property type="match status" value="1"/>
</dbReference>
<sequence length="135" mass="15455">MKFAASIIALAAVAVANMADMQQPPQCAMTCFMDNMSSSSCSNNMDYKCLCSDSKYISMMESCVQNACSRDEADTTKNWARDMCKEYGVDINMNMHMKNMKNMKSMRNMNNNQDMKNMKDMKNTENMENMKDMNM</sequence>
<evidence type="ECO:0000313" key="18">
    <source>
        <dbReference type="EMBL" id="ETS75552.1"/>
    </source>
</evidence>
<keyword evidence="7" id="KW-0336">GPI-anchor</keyword>
<evidence type="ECO:0000256" key="14">
    <source>
        <dbReference type="ARBA" id="ARBA00023288"/>
    </source>
</evidence>
<evidence type="ECO:0000256" key="4">
    <source>
        <dbReference type="ARBA" id="ARBA00022475"/>
    </source>
</evidence>
<evidence type="ECO:0000256" key="8">
    <source>
        <dbReference type="ARBA" id="ARBA00022723"/>
    </source>
</evidence>
<dbReference type="InterPro" id="IPR051735">
    <property type="entry name" value="CFEM_domain"/>
</dbReference>
<dbReference type="OMA" id="ISMMESC"/>
<keyword evidence="6 15" id="KW-0349">Heme</keyword>
<dbReference type="HOGENOM" id="CLU_063084_7_1_1"/>
<keyword evidence="12 15" id="KW-1015">Disulfide bond</keyword>
<keyword evidence="19" id="KW-1185">Reference proteome</keyword>
<name>W3WQV7_PESFW</name>
<dbReference type="GO" id="GO:0005886">
    <property type="term" value="C:plasma membrane"/>
    <property type="evidence" value="ECO:0007669"/>
    <property type="project" value="UniProtKB-SubCell"/>
</dbReference>
<evidence type="ECO:0000256" key="3">
    <source>
        <dbReference type="ARBA" id="ARBA00010031"/>
    </source>
</evidence>
<evidence type="ECO:0000256" key="9">
    <source>
        <dbReference type="ARBA" id="ARBA00022729"/>
    </source>
</evidence>
<evidence type="ECO:0000256" key="16">
    <source>
        <dbReference type="SAM" id="SignalP"/>
    </source>
</evidence>
<evidence type="ECO:0000259" key="17">
    <source>
        <dbReference type="PROSITE" id="PS52012"/>
    </source>
</evidence>
<dbReference type="Proteomes" id="UP000030651">
    <property type="component" value="Unassembled WGS sequence"/>
</dbReference>
<gene>
    <name evidence="18" type="ORF">PFICI_12496</name>
</gene>
<dbReference type="PANTHER" id="PTHR37928">
    <property type="entry name" value="CFEM DOMAIN PROTEIN (AFU_ORTHOLOGUE AFUA_6G14090)"/>
    <property type="match status" value="1"/>
</dbReference>
<feature type="chain" id="PRO_5004834084" description="CFEM domain-containing protein" evidence="16">
    <location>
        <begin position="19"/>
        <end position="135"/>
    </location>
</feature>
<keyword evidence="11" id="KW-0472">Membrane</keyword>
<evidence type="ECO:0000256" key="2">
    <source>
        <dbReference type="ARBA" id="ARBA00004613"/>
    </source>
</evidence>
<feature type="signal peptide" evidence="16">
    <location>
        <begin position="1"/>
        <end position="18"/>
    </location>
</feature>
<accession>W3WQV7</accession>
<evidence type="ECO:0000256" key="15">
    <source>
        <dbReference type="PROSITE-ProRule" id="PRU01356"/>
    </source>
</evidence>
<dbReference type="Pfam" id="PF05730">
    <property type="entry name" value="CFEM"/>
    <property type="match status" value="1"/>
</dbReference>
<keyword evidence="14" id="KW-0449">Lipoprotein</keyword>
<feature type="domain" description="CFEM" evidence="17">
    <location>
        <begin position="1"/>
        <end position="111"/>
    </location>
</feature>
<comment type="subcellular location">
    <subcellularLocation>
        <location evidence="1">Cell membrane</location>
        <topology evidence="1">Lipid-anchor</topology>
        <topology evidence="1">GPI-anchor</topology>
    </subcellularLocation>
    <subcellularLocation>
        <location evidence="2">Secreted</location>
    </subcellularLocation>
</comment>
<evidence type="ECO:0000256" key="7">
    <source>
        <dbReference type="ARBA" id="ARBA00022622"/>
    </source>
</evidence>
<protein>
    <recommendedName>
        <fullName evidence="17">CFEM domain-containing protein</fullName>
    </recommendedName>
</protein>
<dbReference type="OrthoDB" id="10544317at2759"/>
<reference evidence="19" key="1">
    <citation type="journal article" date="2015" name="BMC Genomics">
        <title>Genomic and transcriptomic analysis of the endophytic fungus Pestalotiopsis fici reveals its lifestyle and high potential for synthesis of natural products.</title>
        <authorList>
            <person name="Wang X."/>
            <person name="Zhang X."/>
            <person name="Liu L."/>
            <person name="Xiang M."/>
            <person name="Wang W."/>
            <person name="Sun X."/>
            <person name="Che Y."/>
            <person name="Guo L."/>
            <person name="Liu G."/>
            <person name="Guo L."/>
            <person name="Wang C."/>
            <person name="Yin W.B."/>
            <person name="Stadler M."/>
            <person name="Zhang X."/>
            <person name="Liu X."/>
        </authorList>
    </citation>
    <scope>NUCLEOTIDE SEQUENCE [LARGE SCALE GENOMIC DNA]</scope>
    <source>
        <strain evidence="19">W106-1 / CGMCC3.15140</strain>
    </source>
</reference>
<keyword evidence="9 16" id="KW-0732">Signal</keyword>
<dbReference type="KEGG" id="pfy:PFICI_12496"/>
<dbReference type="RefSeq" id="XP_007839268.1">
    <property type="nucleotide sequence ID" value="XM_007841077.1"/>
</dbReference>
<evidence type="ECO:0000313" key="19">
    <source>
        <dbReference type="Proteomes" id="UP000030651"/>
    </source>
</evidence>
<keyword evidence="8 15" id="KW-0479">Metal-binding</keyword>
<evidence type="ECO:0000256" key="12">
    <source>
        <dbReference type="ARBA" id="ARBA00023157"/>
    </source>
</evidence>
<proteinExistence type="inferred from homology"/>
<evidence type="ECO:0000256" key="13">
    <source>
        <dbReference type="ARBA" id="ARBA00023180"/>
    </source>
</evidence>
<dbReference type="InterPro" id="IPR008427">
    <property type="entry name" value="Extracellular_membr_CFEM_dom"/>
</dbReference>
<dbReference type="PANTHER" id="PTHR37928:SF2">
    <property type="entry name" value="GPI ANCHORED CFEM DOMAIN PROTEIN (AFU_ORTHOLOGUE AFUA_6G10580)"/>
    <property type="match status" value="1"/>
</dbReference>